<proteinExistence type="predicted"/>
<evidence type="ECO:0000313" key="2">
    <source>
        <dbReference type="Proteomes" id="UP000275408"/>
    </source>
</evidence>
<dbReference type="PANTHER" id="PTHR26392">
    <property type="entry name" value="MITOGEN-ACTIVATED PROTEIN KINASE KINASE KINASE 7-RELATED"/>
    <property type="match status" value="1"/>
</dbReference>
<keyword evidence="2" id="KW-1185">Reference proteome</keyword>
<dbReference type="PANTHER" id="PTHR26392:SF92">
    <property type="entry name" value="PROTEIN KINASE DOMAIN-CONTAINING PROTEIN"/>
    <property type="match status" value="1"/>
</dbReference>
<reference evidence="1 2" key="1">
    <citation type="journal article" date="2018" name="Sci. Rep.">
        <title>Comparative analysis of the Pocillopora damicornis genome highlights role of immune system in coral evolution.</title>
        <authorList>
            <person name="Cunning R."/>
            <person name="Bay R.A."/>
            <person name="Gillette P."/>
            <person name="Baker A.C."/>
            <person name="Traylor-Knowles N."/>
        </authorList>
    </citation>
    <scope>NUCLEOTIDE SEQUENCE [LARGE SCALE GENOMIC DNA]</scope>
    <source>
        <strain evidence="1">RSMAS</strain>
        <tissue evidence="1">Whole animal</tissue>
    </source>
</reference>
<dbReference type="EMBL" id="RCHS01000960">
    <property type="protein sequence ID" value="RMX55973.1"/>
    <property type="molecule type" value="Genomic_DNA"/>
</dbReference>
<dbReference type="AlphaFoldDB" id="A0A3M6UQI0"/>
<accession>A0A3M6UQI0</accession>
<gene>
    <name evidence="1" type="ORF">pdam_00021723</name>
</gene>
<organism evidence="1 2">
    <name type="scientific">Pocillopora damicornis</name>
    <name type="common">Cauliflower coral</name>
    <name type="synonym">Millepora damicornis</name>
    <dbReference type="NCBI Taxonomy" id="46731"/>
    <lineage>
        <taxon>Eukaryota</taxon>
        <taxon>Metazoa</taxon>
        <taxon>Cnidaria</taxon>
        <taxon>Anthozoa</taxon>
        <taxon>Hexacorallia</taxon>
        <taxon>Scleractinia</taxon>
        <taxon>Astrocoeniina</taxon>
        <taxon>Pocilloporidae</taxon>
        <taxon>Pocillopora</taxon>
    </lineage>
</organism>
<comment type="caution">
    <text evidence="1">The sequence shown here is derived from an EMBL/GenBank/DDBJ whole genome shotgun (WGS) entry which is preliminary data.</text>
</comment>
<sequence>MINYDGFVIFDSPEVGESDIMDDIAFAFIYVIKSSNAGGVQSSELGDKWDTLPTQEGNAVMANIINELSLCLPDVDINSQIIRLSTSEALAAEKHGVMNSEFASLTK</sequence>
<protein>
    <submittedName>
        <fullName evidence="1">Uncharacterized protein</fullName>
    </submittedName>
</protein>
<dbReference type="Proteomes" id="UP000275408">
    <property type="component" value="Unassembled WGS sequence"/>
</dbReference>
<name>A0A3M6UQI0_POCDA</name>
<evidence type="ECO:0000313" key="1">
    <source>
        <dbReference type="EMBL" id="RMX55973.1"/>
    </source>
</evidence>